<proteinExistence type="predicted"/>
<dbReference type="InterPro" id="IPR006522">
    <property type="entry name" value="Phage_virion_morphogenesis"/>
</dbReference>
<organism evidence="1 2">
    <name type="scientific">Methylomonas koyamae</name>
    <dbReference type="NCBI Taxonomy" id="702114"/>
    <lineage>
        <taxon>Bacteria</taxon>
        <taxon>Pseudomonadati</taxon>
        <taxon>Pseudomonadota</taxon>
        <taxon>Gammaproteobacteria</taxon>
        <taxon>Methylococcales</taxon>
        <taxon>Methylococcaceae</taxon>
        <taxon>Methylomonas</taxon>
    </lineage>
</organism>
<name>A0A177NT70_9GAMM</name>
<dbReference type="EMBL" id="LUUJ01000028">
    <property type="protein sequence ID" value="OAI20409.1"/>
    <property type="molecule type" value="Genomic_DNA"/>
</dbReference>
<reference evidence="1 2" key="1">
    <citation type="submission" date="2016-03" db="EMBL/GenBank/DDBJ databases">
        <authorList>
            <person name="Ploux O."/>
        </authorList>
    </citation>
    <scope>NUCLEOTIDE SEQUENCE [LARGE SCALE GENOMIC DNA]</scope>
    <source>
        <strain evidence="1 2">R-45378</strain>
    </source>
</reference>
<dbReference type="RefSeq" id="WP_064039135.1">
    <property type="nucleotide sequence ID" value="NZ_LUUJ01000028.1"/>
</dbReference>
<accession>A0A177NT70</accession>
<evidence type="ECO:0000313" key="2">
    <source>
        <dbReference type="Proteomes" id="UP000077857"/>
    </source>
</evidence>
<comment type="caution">
    <text evidence="1">The sequence shown here is derived from an EMBL/GenBank/DDBJ whole genome shotgun (WGS) entry which is preliminary data.</text>
</comment>
<evidence type="ECO:0000313" key="1">
    <source>
        <dbReference type="EMBL" id="OAI20409.1"/>
    </source>
</evidence>
<sequence>MADKFISVEFDDRAIVKALQELQRATGDLTPAFNEIGERLVESTVHRFETSTAPDGTPWAPNSQVTYEAYLDRRSGDYLDGKRVGDKKGYFRKDGRVSARSAGILSSKKPLIDSGTLSEQIHKNLIGGHTLEISSSMEYAAMQQFGGTRAEFPQLWGDIPARPFLGISSEDEDVVLSIIKKYLEDGF</sequence>
<gene>
    <name evidence="1" type="ORF">A1507_22890</name>
</gene>
<dbReference type="AlphaFoldDB" id="A0A177NT70"/>
<dbReference type="Pfam" id="PF05069">
    <property type="entry name" value="Phage_tail_S"/>
    <property type="match status" value="2"/>
</dbReference>
<protein>
    <recommendedName>
        <fullName evidence="3">Phage virion morphogenesis protein</fullName>
    </recommendedName>
</protein>
<dbReference type="Proteomes" id="UP000077857">
    <property type="component" value="Unassembled WGS sequence"/>
</dbReference>
<evidence type="ECO:0008006" key="3">
    <source>
        <dbReference type="Google" id="ProtNLM"/>
    </source>
</evidence>
<dbReference type="OrthoDB" id="2081253at2"/>